<keyword evidence="2" id="KW-1185">Reference proteome</keyword>
<sequence length="159" mass="17450">MALAKAQTYMGLFSAARGIRRDNKELGDGVWRRAYDRFGRSLDRVHQVLEGIEDDDLHNALILIANHLAELQSRVRVVCVAAQWACPSDGEDIPHELYAVHRLLSKAANDLATTAQVAAMARLDGERWGYESAGLENVAMRADLVGEGITAAEAELAKH</sequence>
<name>A0ABP9TL24_9MICC</name>
<dbReference type="Proteomes" id="UP001501257">
    <property type="component" value="Unassembled WGS sequence"/>
</dbReference>
<accession>A0ABP9TL24</accession>
<organism evidence="1 2">
    <name type="scientific">Paeniglutamicibacter antarcticus</name>
    <dbReference type="NCBI Taxonomy" id="494023"/>
    <lineage>
        <taxon>Bacteria</taxon>
        <taxon>Bacillati</taxon>
        <taxon>Actinomycetota</taxon>
        <taxon>Actinomycetes</taxon>
        <taxon>Micrococcales</taxon>
        <taxon>Micrococcaceae</taxon>
        <taxon>Paeniglutamicibacter</taxon>
    </lineage>
</organism>
<protein>
    <submittedName>
        <fullName evidence="1">Uncharacterized protein</fullName>
    </submittedName>
</protein>
<evidence type="ECO:0000313" key="2">
    <source>
        <dbReference type="Proteomes" id="UP001501257"/>
    </source>
</evidence>
<dbReference type="EMBL" id="BAABLK010000012">
    <property type="protein sequence ID" value="GAA5226100.1"/>
    <property type="molecule type" value="Genomic_DNA"/>
</dbReference>
<comment type="caution">
    <text evidence="1">The sequence shown here is derived from an EMBL/GenBank/DDBJ whole genome shotgun (WGS) entry which is preliminary data.</text>
</comment>
<gene>
    <name evidence="1" type="ORF">GCM10025778_06310</name>
</gene>
<reference evidence="2" key="1">
    <citation type="journal article" date="2019" name="Int. J. Syst. Evol. Microbiol.">
        <title>The Global Catalogue of Microorganisms (GCM) 10K type strain sequencing project: providing services to taxonomists for standard genome sequencing and annotation.</title>
        <authorList>
            <consortium name="The Broad Institute Genomics Platform"/>
            <consortium name="The Broad Institute Genome Sequencing Center for Infectious Disease"/>
            <person name="Wu L."/>
            <person name="Ma J."/>
        </authorList>
    </citation>
    <scope>NUCLEOTIDE SEQUENCE [LARGE SCALE GENOMIC DNA]</scope>
    <source>
        <strain evidence="2">JCM 18952</strain>
    </source>
</reference>
<proteinExistence type="predicted"/>
<evidence type="ECO:0000313" key="1">
    <source>
        <dbReference type="EMBL" id="GAA5226100.1"/>
    </source>
</evidence>